<dbReference type="EC" id="1.1.1.100" evidence="1"/>
<reference evidence="1 2" key="1">
    <citation type="submission" date="2018-06" db="EMBL/GenBank/DDBJ databases">
        <authorList>
            <consortium name="Pathogen Informatics"/>
            <person name="Doyle S."/>
        </authorList>
    </citation>
    <scope>NUCLEOTIDE SEQUENCE [LARGE SCALE GENOMIC DNA]</scope>
    <source>
        <strain evidence="1 2">NCTC10994</strain>
    </source>
</reference>
<dbReference type="GO" id="GO:0004316">
    <property type="term" value="F:3-oxoacyl-[acyl-carrier-protein] reductase (NADPH) activity"/>
    <property type="evidence" value="ECO:0007669"/>
    <property type="project" value="UniProtKB-EC"/>
</dbReference>
<dbReference type="PANTHER" id="PTHR43431">
    <property type="entry name" value="OXIDOREDUCTASE, SHORT CHAIN DEHYDROGENASE/REDUCTASE FAMILY (AFU_ORTHOLOGUE AFUA_5G14000)"/>
    <property type="match status" value="1"/>
</dbReference>
<dbReference type="SUPFAM" id="SSF51735">
    <property type="entry name" value="NAD(P)-binding Rossmann-fold domains"/>
    <property type="match status" value="1"/>
</dbReference>
<dbReference type="Proteomes" id="UP000249091">
    <property type="component" value="Chromosome 1"/>
</dbReference>
<protein>
    <submittedName>
        <fullName evidence="1">3-oxoacyl-ACP reductase</fullName>
        <ecNumber evidence="1">1.-.-.-</ecNumber>
        <ecNumber evidence="1">1.1.1.100</ecNumber>
    </submittedName>
</protein>
<dbReference type="Gene3D" id="3.40.50.720">
    <property type="entry name" value="NAD(P)-binding Rossmann-like Domain"/>
    <property type="match status" value="1"/>
</dbReference>
<organism evidence="1 2">
    <name type="scientific">Rhodococcus coprophilus</name>
    <dbReference type="NCBI Taxonomy" id="38310"/>
    <lineage>
        <taxon>Bacteria</taxon>
        <taxon>Bacillati</taxon>
        <taxon>Actinomycetota</taxon>
        <taxon>Actinomycetes</taxon>
        <taxon>Mycobacteriales</taxon>
        <taxon>Nocardiaceae</taxon>
        <taxon>Rhodococcus</taxon>
    </lineage>
</organism>
<dbReference type="InterPro" id="IPR002347">
    <property type="entry name" value="SDR_fam"/>
</dbReference>
<accession>A0A2X4UIU1</accession>
<dbReference type="PANTHER" id="PTHR43431:SF7">
    <property type="entry name" value="OXIDOREDUCTASE, SHORT CHAIN DEHYDROGENASE_REDUCTASE FAMILY (AFU_ORTHOLOGUE AFUA_5G14000)"/>
    <property type="match status" value="1"/>
</dbReference>
<keyword evidence="1" id="KW-0560">Oxidoreductase</keyword>
<dbReference type="EC" id="1.-.-.-" evidence="1"/>
<dbReference type="Pfam" id="PF00106">
    <property type="entry name" value="adh_short"/>
    <property type="match status" value="1"/>
</dbReference>
<dbReference type="EMBL" id="LS483468">
    <property type="protein sequence ID" value="SQI39796.1"/>
    <property type="molecule type" value="Genomic_DNA"/>
</dbReference>
<name>A0A2X4UIU1_9NOCA</name>
<evidence type="ECO:0000313" key="2">
    <source>
        <dbReference type="Proteomes" id="UP000249091"/>
    </source>
</evidence>
<evidence type="ECO:0000313" key="1">
    <source>
        <dbReference type="EMBL" id="SQI39796.1"/>
    </source>
</evidence>
<dbReference type="KEGG" id="rcr:NCTC10994_04244"/>
<sequence length="222" mass="22978">MSTVAVVGAGPGMGLAIARTFGSHGFDVALLSRSQDNLDTHAATLTAEGITAKGFAADVLDTGSLTGALEAAAEHFGGIDVLEYSPGGPDPKFVTPSRLTVADVDLQMRYLLYGAIAATGVVLPAMRQAGTGTLLFTTGAGSVDPTPMLGDINTAGAALRSWVLNLHKELEPEGIQAAHVAIGAWIGDRAPEGTPSASADRISPLYWDLHIERDQAERIFTP</sequence>
<dbReference type="InterPro" id="IPR036291">
    <property type="entry name" value="NAD(P)-bd_dom_sf"/>
</dbReference>
<dbReference type="AlphaFoldDB" id="A0A2X4UIU1"/>
<dbReference type="RefSeq" id="WP_072699196.1">
    <property type="nucleotide sequence ID" value="NZ_JAFBBL010000001.1"/>
</dbReference>
<gene>
    <name evidence="1" type="ORF">NCTC10994_04244</name>
</gene>
<keyword evidence="2" id="KW-1185">Reference proteome</keyword>
<proteinExistence type="predicted"/>
<dbReference type="STRING" id="1219011.GCA_001895045_01165"/>